<protein>
    <submittedName>
        <fullName evidence="1">Uncharacterized protein</fullName>
    </submittedName>
</protein>
<accession>A0ACC0YPW4</accession>
<keyword evidence="2" id="KW-1185">Reference proteome</keyword>
<organism evidence="1 2">
    <name type="scientific">Pistacia integerrima</name>
    <dbReference type="NCBI Taxonomy" id="434235"/>
    <lineage>
        <taxon>Eukaryota</taxon>
        <taxon>Viridiplantae</taxon>
        <taxon>Streptophyta</taxon>
        <taxon>Embryophyta</taxon>
        <taxon>Tracheophyta</taxon>
        <taxon>Spermatophyta</taxon>
        <taxon>Magnoliopsida</taxon>
        <taxon>eudicotyledons</taxon>
        <taxon>Gunneridae</taxon>
        <taxon>Pentapetalae</taxon>
        <taxon>rosids</taxon>
        <taxon>malvids</taxon>
        <taxon>Sapindales</taxon>
        <taxon>Anacardiaceae</taxon>
        <taxon>Pistacia</taxon>
    </lineage>
</organism>
<comment type="caution">
    <text evidence="1">The sequence shown here is derived from an EMBL/GenBank/DDBJ whole genome shotgun (WGS) entry which is preliminary data.</text>
</comment>
<proteinExistence type="predicted"/>
<dbReference type="EMBL" id="CM047740">
    <property type="protein sequence ID" value="KAJ0039543.1"/>
    <property type="molecule type" value="Genomic_DNA"/>
</dbReference>
<name>A0ACC0YPW4_9ROSI</name>
<gene>
    <name evidence="1" type="ORF">Pint_28623</name>
</gene>
<evidence type="ECO:0000313" key="2">
    <source>
        <dbReference type="Proteomes" id="UP001163603"/>
    </source>
</evidence>
<reference evidence="2" key="1">
    <citation type="journal article" date="2023" name="G3 (Bethesda)">
        <title>Genome assembly and association tests identify interacting loci associated with vigor, precocity, and sex in interspecific pistachio rootstocks.</title>
        <authorList>
            <person name="Palmer W."/>
            <person name="Jacygrad E."/>
            <person name="Sagayaradj S."/>
            <person name="Cavanaugh K."/>
            <person name="Han R."/>
            <person name="Bertier L."/>
            <person name="Beede B."/>
            <person name="Kafkas S."/>
            <person name="Golino D."/>
            <person name="Preece J."/>
            <person name="Michelmore R."/>
        </authorList>
    </citation>
    <scope>NUCLEOTIDE SEQUENCE [LARGE SCALE GENOMIC DNA]</scope>
</reference>
<evidence type="ECO:0000313" key="1">
    <source>
        <dbReference type="EMBL" id="KAJ0039543.1"/>
    </source>
</evidence>
<sequence length="701" mass="78119">MRLCLCLWVLAFCILASDLGALADVRSLISKDLFEQILKHRNDAACQAKGFYTYEAFVNAANSFGAFATTGDTNTRKREIATFLAQTSHETKGGWATAPDGPYAWGYCFKQERGNPPDYCVAYQQWPCAADAVANDATLSFKTAFWFWMNPQSPKPSCHVVITGQWQPSTTDTQAGRSPVMGSPPTLLTAAKNAAKVPTQKWRIGSDSTRDNVKFWELTLAVTWTGLKSQVAEQSGESKMGKIPPSLRSLVSANSLIRTPLQTEKSQRHHFLKKRPSRKQQRKDSDDSLETKRIPSLFKSPELSEAKELFNSFISTKKIPPDRPFHNSLLQSYSLMSTVDDSISFLHHMIKTNPSFSPDHATYHILLSLACKAPESDLSPVHKTLNLMKNAGFEPNQGTTDIAVRSLCSDNRVDDAVELVKELSLKKSPPDMYTYNFLVKCLCKCRVLSTVYGFVDEMRSSFDIKPNLYTYTILIDNVCNTKNLREATRLVSVLNESGFKADCFVYNTIMKGYCMLSKGSEVIGVYKKMKEEGVEPDLVTYNTLIFGLSKSGRVVEAKKYLKIMVEAGHFPDAVTYTSLMNGMCRKGDALDALALLEEMETRGCSPNSCTYNTLLHGLCKSRLLEKGIELYGMMKGGGVKLETASYATFVRALCRVGRVAEAYEVFDYAVESKSLTDVAAYTTLESTLKWLRKAKENGNMV</sequence>
<dbReference type="Proteomes" id="UP001163603">
    <property type="component" value="Chromosome 5"/>
</dbReference>